<keyword evidence="4" id="KW-1185">Reference proteome</keyword>
<comment type="caution">
    <text evidence="3">The sequence shown here is derived from an EMBL/GenBank/DDBJ whole genome shotgun (WGS) entry which is preliminary data.</text>
</comment>
<dbReference type="AlphaFoldDB" id="A0A286UEI6"/>
<feature type="compositionally biased region" description="Polar residues" evidence="1">
    <location>
        <begin position="57"/>
        <end position="66"/>
    </location>
</feature>
<dbReference type="GO" id="GO:0016301">
    <property type="term" value="F:kinase activity"/>
    <property type="evidence" value="ECO:0007669"/>
    <property type="project" value="UniProtKB-KW"/>
</dbReference>
<dbReference type="EMBL" id="NBII01000006">
    <property type="protein sequence ID" value="PAV17914.1"/>
    <property type="molecule type" value="Genomic_DNA"/>
</dbReference>
<reference evidence="3 4" key="1">
    <citation type="journal article" date="2017" name="Mol. Ecol.">
        <title>Comparative and population genomic landscape of Phellinus noxius: A hypervariable fungus causing root rot in trees.</title>
        <authorList>
            <person name="Chung C.L."/>
            <person name="Lee T.J."/>
            <person name="Akiba M."/>
            <person name="Lee H.H."/>
            <person name="Kuo T.H."/>
            <person name="Liu D."/>
            <person name="Ke H.M."/>
            <person name="Yokoi T."/>
            <person name="Roa M.B."/>
            <person name="Lu M.J."/>
            <person name="Chang Y.Y."/>
            <person name="Ann P.J."/>
            <person name="Tsai J.N."/>
            <person name="Chen C.Y."/>
            <person name="Tzean S.S."/>
            <person name="Ota Y."/>
            <person name="Hattori T."/>
            <person name="Sahashi N."/>
            <person name="Liou R.F."/>
            <person name="Kikuchi T."/>
            <person name="Tsai I.J."/>
        </authorList>
    </citation>
    <scope>NUCLEOTIDE SEQUENCE [LARGE SCALE GENOMIC DNA]</scope>
    <source>
        <strain evidence="3 4">FFPRI411160</strain>
    </source>
</reference>
<gene>
    <name evidence="3" type="ORF">PNOK_0640000</name>
</gene>
<dbReference type="Proteomes" id="UP000217199">
    <property type="component" value="Unassembled WGS sequence"/>
</dbReference>
<feature type="compositionally biased region" description="Basic and acidic residues" evidence="1">
    <location>
        <begin position="304"/>
        <end position="316"/>
    </location>
</feature>
<organism evidence="3 4">
    <name type="scientific">Pyrrhoderma noxium</name>
    <dbReference type="NCBI Taxonomy" id="2282107"/>
    <lineage>
        <taxon>Eukaryota</taxon>
        <taxon>Fungi</taxon>
        <taxon>Dikarya</taxon>
        <taxon>Basidiomycota</taxon>
        <taxon>Agaricomycotina</taxon>
        <taxon>Agaricomycetes</taxon>
        <taxon>Hymenochaetales</taxon>
        <taxon>Hymenochaetaceae</taxon>
        <taxon>Pyrrhoderma</taxon>
    </lineage>
</organism>
<feature type="compositionally biased region" description="Basic and acidic residues" evidence="1">
    <location>
        <begin position="1"/>
        <end position="11"/>
    </location>
</feature>
<dbReference type="InParanoid" id="A0A286UEI6"/>
<dbReference type="InterPro" id="IPR040976">
    <property type="entry name" value="Pkinase_fungal"/>
</dbReference>
<proteinExistence type="predicted"/>
<feature type="region of interest" description="Disordered" evidence="1">
    <location>
        <begin position="708"/>
        <end position="730"/>
    </location>
</feature>
<accession>A0A286UEI6</accession>
<dbReference type="Pfam" id="PF17667">
    <property type="entry name" value="Pkinase_fungal"/>
    <property type="match status" value="1"/>
</dbReference>
<name>A0A286UEI6_9AGAM</name>
<dbReference type="OrthoDB" id="5569250at2759"/>
<evidence type="ECO:0000256" key="1">
    <source>
        <dbReference type="SAM" id="MobiDB-lite"/>
    </source>
</evidence>
<feature type="domain" description="Fungal-type protein kinase" evidence="2">
    <location>
        <begin position="458"/>
        <end position="629"/>
    </location>
</feature>
<dbReference type="SUPFAM" id="SSF56112">
    <property type="entry name" value="Protein kinase-like (PK-like)"/>
    <property type="match status" value="1"/>
</dbReference>
<feature type="compositionally biased region" description="Polar residues" evidence="1">
    <location>
        <begin position="35"/>
        <end position="44"/>
    </location>
</feature>
<evidence type="ECO:0000259" key="2">
    <source>
        <dbReference type="Pfam" id="PF17667"/>
    </source>
</evidence>
<feature type="region of interest" description="Disordered" evidence="1">
    <location>
        <begin position="286"/>
        <end position="332"/>
    </location>
</feature>
<protein>
    <submittedName>
        <fullName evidence="3">Other 1 kinase</fullName>
    </submittedName>
</protein>
<sequence>MCEVPPKDTHEFIGSVSSHGKGSSSIGSSRDESVLDTQIPQYSTPDPVLIPEVAQPKDSTYESSNRILHPTINPFPNPSTNFAPSIESGFGVNTKIPTTNKDGKGTLEPSCPSNEVLNLFLTNELERGREIGSFSQFLLALSYTGNCENAGKAKESLDLPIDNHLQSTSCCKAVKDRREDYCKNVKTEADRYATFCDLANTILAEIYGKDGEKIYFTRNDPHNLKCDDYTRGRRPDIAFIDEETKRKLVNGPEENRGELKWTNIFGISEMKLLKKTIQYIDCTEQDKRDKAADQGGNSGGRTGSKREREMDTTDNKARKKMKTVNGAKKVGPSLRSSEELKKFLQQSASDFGRSEHGYCGTSEPVGVGGKMTALRFTSSTGEDEEFVVMEEGYKAINRSLSGAHTQTRKVLMKKGVDGKIVPLKSSEVDSVQDSIKSEHILKWSRSLANQISEPDMIRIARRVLRKTDQSRKLEKFLPKILYTKDIDRRIMQFREMLSSEYKEKRILRFIIIENLEPLYSIDDLGNFKSAVIDIVLGIHHLAISEEGIRHRNITINSLMFRCISGGKVQGVLNDWDSACNKDTEDIYNGDGMLVGTRPFIAKDLHVGRPSRYYERFDFESLLYSLYWICIFYAEGKSRPTIEISETTKFWTRWNSYEDRDIYLEKTNLVLSGWDENYFSTFFLPLVRCWLDPVRELFEDGYRAQKKNERRKPNIGSLENGTEGEGAPSRLSQPVFNYETLGGHVTFEKIYDILRQ</sequence>
<dbReference type="STRING" id="2282107.A0A286UEI6"/>
<evidence type="ECO:0000313" key="3">
    <source>
        <dbReference type="EMBL" id="PAV17914.1"/>
    </source>
</evidence>
<keyword evidence="3" id="KW-0808">Transferase</keyword>
<evidence type="ECO:0000313" key="4">
    <source>
        <dbReference type="Proteomes" id="UP000217199"/>
    </source>
</evidence>
<keyword evidence="3" id="KW-0418">Kinase</keyword>
<dbReference type="InterPro" id="IPR011009">
    <property type="entry name" value="Kinase-like_dom_sf"/>
</dbReference>
<feature type="region of interest" description="Disordered" evidence="1">
    <location>
        <begin position="1"/>
        <end position="88"/>
    </location>
</feature>
<feature type="compositionally biased region" description="Low complexity" evidence="1">
    <location>
        <begin position="14"/>
        <end position="28"/>
    </location>
</feature>